<organism evidence="21 22">
    <name type="scientific">Steinernema hermaphroditum</name>
    <dbReference type="NCBI Taxonomy" id="289476"/>
    <lineage>
        <taxon>Eukaryota</taxon>
        <taxon>Metazoa</taxon>
        <taxon>Ecdysozoa</taxon>
        <taxon>Nematoda</taxon>
        <taxon>Chromadorea</taxon>
        <taxon>Rhabditida</taxon>
        <taxon>Tylenchina</taxon>
        <taxon>Panagrolaimomorpha</taxon>
        <taxon>Strongyloidoidea</taxon>
        <taxon>Steinernematidae</taxon>
        <taxon>Steinernema</taxon>
    </lineage>
</organism>
<dbReference type="AlphaFoldDB" id="A0AA39LSG8"/>
<evidence type="ECO:0000256" key="13">
    <source>
        <dbReference type="ARBA" id="ARBA00022833"/>
    </source>
</evidence>
<keyword evidence="16 19" id="KW-0472">Membrane</keyword>
<dbReference type="Pfam" id="PF13445">
    <property type="entry name" value="zf-RING_UBOX"/>
    <property type="match status" value="1"/>
</dbReference>
<evidence type="ECO:0000256" key="1">
    <source>
        <dbReference type="ARBA" id="ARBA00000900"/>
    </source>
</evidence>
<evidence type="ECO:0000256" key="9">
    <source>
        <dbReference type="ARBA" id="ARBA00022692"/>
    </source>
</evidence>
<evidence type="ECO:0000256" key="2">
    <source>
        <dbReference type="ARBA" id="ARBA00004585"/>
    </source>
</evidence>
<dbReference type="InterPro" id="IPR027370">
    <property type="entry name" value="Znf-RING_euk"/>
</dbReference>
<evidence type="ECO:0000256" key="11">
    <source>
        <dbReference type="ARBA" id="ARBA00022771"/>
    </source>
</evidence>
<feature type="transmembrane region" description="Helical" evidence="19">
    <location>
        <begin position="145"/>
        <end position="164"/>
    </location>
</feature>
<keyword evidence="14" id="KW-0653">Protein transport</keyword>
<dbReference type="PANTHER" id="PTHR23350">
    <property type="entry name" value="PEROXISOME ASSEMBLY PROTEIN 10"/>
    <property type="match status" value="1"/>
</dbReference>
<evidence type="ECO:0000259" key="20">
    <source>
        <dbReference type="PROSITE" id="PS50089"/>
    </source>
</evidence>
<dbReference type="InterPro" id="IPR013083">
    <property type="entry name" value="Znf_RING/FYVE/PHD"/>
</dbReference>
<keyword evidence="8" id="KW-0808">Transferase</keyword>
<dbReference type="GO" id="GO:0061630">
    <property type="term" value="F:ubiquitin protein ligase activity"/>
    <property type="evidence" value="ECO:0007669"/>
    <property type="project" value="UniProtKB-EC"/>
</dbReference>
<evidence type="ECO:0000256" key="16">
    <source>
        <dbReference type="ARBA" id="ARBA00023136"/>
    </source>
</evidence>
<sequence>MQWYSAERAEIVRAERRDEEHVESLEEEISNVIKSVFGTNVWRRYYKHLHAISEICYYFLTTLSGKQTLGEEYLGLVQVDGNRSAASLSRRFFFVVLHSLSPYLLETHLKNLENTVAHPSTSKFLGVRVDNNEAARESFKQMLKWIRLTGVPLATVIHLAVFYLNGTFYNISKRLAGIEYLSMRPQTNIEASKLYKFLGYVSTIQSFVTIATVLYSLATSKPAPEEDRPRTSSKSRETFFSTSKFKCPICLESSPPATTPCGHLFCWKCIIEHAHNGADSEGLSPCPQCRSMFHPNRVVPLINL</sequence>
<evidence type="ECO:0000313" key="21">
    <source>
        <dbReference type="EMBL" id="KAK0408032.1"/>
    </source>
</evidence>
<dbReference type="InterPro" id="IPR025654">
    <property type="entry name" value="PEX2/10"/>
</dbReference>
<keyword evidence="9 19" id="KW-0812">Transmembrane</keyword>
<dbReference type="Pfam" id="PF04757">
    <property type="entry name" value="Pex2_Pex12"/>
    <property type="match status" value="1"/>
</dbReference>
<dbReference type="Proteomes" id="UP001175271">
    <property type="component" value="Unassembled WGS sequence"/>
</dbReference>
<dbReference type="InterPro" id="IPR006845">
    <property type="entry name" value="Pex_N"/>
</dbReference>
<keyword evidence="13" id="KW-0862">Zinc</keyword>
<comment type="subcellular location">
    <subcellularLocation>
        <location evidence="2">Peroxisome membrane</location>
        <topology evidence="2">Multi-pass membrane protein</topology>
    </subcellularLocation>
</comment>
<dbReference type="InterPro" id="IPR017907">
    <property type="entry name" value="Znf_RING_CS"/>
</dbReference>
<keyword evidence="6" id="KW-0813">Transport</keyword>
<dbReference type="PROSITE" id="PS00518">
    <property type="entry name" value="ZF_RING_1"/>
    <property type="match status" value="1"/>
</dbReference>
<evidence type="ECO:0000256" key="18">
    <source>
        <dbReference type="PROSITE-ProRule" id="PRU00175"/>
    </source>
</evidence>
<dbReference type="SUPFAM" id="SSF57850">
    <property type="entry name" value="RING/U-box"/>
    <property type="match status" value="1"/>
</dbReference>
<evidence type="ECO:0000256" key="8">
    <source>
        <dbReference type="ARBA" id="ARBA00022679"/>
    </source>
</evidence>
<keyword evidence="15 19" id="KW-1133">Transmembrane helix</keyword>
<evidence type="ECO:0000256" key="15">
    <source>
        <dbReference type="ARBA" id="ARBA00022989"/>
    </source>
</evidence>
<reference evidence="21" key="1">
    <citation type="submission" date="2023-06" db="EMBL/GenBank/DDBJ databases">
        <title>Genomic analysis of the entomopathogenic nematode Steinernema hermaphroditum.</title>
        <authorList>
            <person name="Schwarz E.M."/>
            <person name="Heppert J.K."/>
            <person name="Baniya A."/>
            <person name="Schwartz H.T."/>
            <person name="Tan C.-H."/>
            <person name="Antoshechkin I."/>
            <person name="Sternberg P.W."/>
            <person name="Goodrich-Blair H."/>
            <person name="Dillman A.R."/>
        </authorList>
    </citation>
    <scope>NUCLEOTIDE SEQUENCE</scope>
    <source>
        <strain evidence="21">PS9179</strain>
        <tissue evidence="21">Whole animal</tissue>
    </source>
</reference>
<comment type="pathway">
    <text evidence="3">Protein modification; protein ubiquitination.</text>
</comment>
<accession>A0AA39LSG8</accession>
<evidence type="ECO:0000256" key="12">
    <source>
        <dbReference type="ARBA" id="ARBA00022786"/>
    </source>
</evidence>
<dbReference type="GO" id="GO:0005778">
    <property type="term" value="C:peroxisomal membrane"/>
    <property type="evidence" value="ECO:0007669"/>
    <property type="project" value="UniProtKB-SubCell"/>
</dbReference>
<dbReference type="EC" id="2.3.2.27" evidence="5"/>
<dbReference type="PANTHER" id="PTHR23350:SF0">
    <property type="entry name" value="PEROXISOME BIOGENESIS FACTOR 10"/>
    <property type="match status" value="1"/>
</dbReference>
<keyword evidence="10" id="KW-0479">Metal-binding</keyword>
<evidence type="ECO:0000256" key="14">
    <source>
        <dbReference type="ARBA" id="ARBA00022927"/>
    </source>
</evidence>
<evidence type="ECO:0000313" key="22">
    <source>
        <dbReference type="Proteomes" id="UP001175271"/>
    </source>
</evidence>
<evidence type="ECO:0000256" key="6">
    <source>
        <dbReference type="ARBA" id="ARBA00022448"/>
    </source>
</evidence>
<protein>
    <recommendedName>
        <fullName evidence="5">RING-type E3 ubiquitin transferase</fullName>
        <ecNumber evidence="5">2.3.2.27</ecNumber>
    </recommendedName>
</protein>
<gene>
    <name evidence="21" type="ORF">QR680_003735</name>
</gene>
<keyword evidence="7" id="KW-0962">Peroxisome biogenesis</keyword>
<feature type="transmembrane region" description="Helical" evidence="19">
    <location>
        <begin position="197"/>
        <end position="218"/>
    </location>
</feature>
<name>A0AA39LSG8_9BILA</name>
<dbReference type="Gene3D" id="3.30.40.10">
    <property type="entry name" value="Zinc/RING finger domain, C3HC4 (zinc finger)"/>
    <property type="match status" value="1"/>
</dbReference>
<evidence type="ECO:0000256" key="7">
    <source>
        <dbReference type="ARBA" id="ARBA00022593"/>
    </source>
</evidence>
<dbReference type="SMART" id="SM00184">
    <property type="entry name" value="RING"/>
    <property type="match status" value="1"/>
</dbReference>
<feature type="domain" description="RING-type" evidence="20">
    <location>
        <begin position="247"/>
        <end position="290"/>
    </location>
</feature>
<keyword evidence="22" id="KW-1185">Reference proteome</keyword>
<comment type="similarity">
    <text evidence="4">Belongs to the pex2/pex10/pex12 family.</text>
</comment>
<evidence type="ECO:0000256" key="19">
    <source>
        <dbReference type="SAM" id="Phobius"/>
    </source>
</evidence>
<comment type="catalytic activity">
    <reaction evidence="1">
        <text>S-ubiquitinyl-[E2 ubiquitin-conjugating enzyme]-L-cysteine + [acceptor protein]-L-lysine = [E2 ubiquitin-conjugating enzyme]-L-cysteine + N(6)-ubiquitinyl-[acceptor protein]-L-lysine.</text>
        <dbReference type="EC" id="2.3.2.27"/>
    </reaction>
</comment>
<keyword evidence="17" id="KW-0576">Peroxisome</keyword>
<proteinExistence type="inferred from homology"/>
<comment type="caution">
    <text evidence="21">The sequence shown here is derived from an EMBL/GenBank/DDBJ whole genome shotgun (WGS) entry which is preliminary data.</text>
</comment>
<evidence type="ECO:0000256" key="3">
    <source>
        <dbReference type="ARBA" id="ARBA00004906"/>
    </source>
</evidence>
<evidence type="ECO:0000256" key="17">
    <source>
        <dbReference type="ARBA" id="ARBA00023140"/>
    </source>
</evidence>
<dbReference type="InterPro" id="IPR001841">
    <property type="entry name" value="Znf_RING"/>
</dbReference>
<dbReference type="PROSITE" id="PS50089">
    <property type="entry name" value="ZF_RING_2"/>
    <property type="match status" value="1"/>
</dbReference>
<keyword evidence="12" id="KW-0833">Ubl conjugation pathway</keyword>
<evidence type="ECO:0000256" key="5">
    <source>
        <dbReference type="ARBA" id="ARBA00012483"/>
    </source>
</evidence>
<evidence type="ECO:0000256" key="4">
    <source>
        <dbReference type="ARBA" id="ARBA00008704"/>
    </source>
</evidence>
<keyword evidence="11 18" id="KW-0863">Zinc-finger</keyword>
<dbReference type="GO" id="GO:0016558">
    <property type="term" value="P:protein import into peroxisome matrix"/>
    <property type="evidence" value="ECO:0007669"/>
    <property type="project" value="InterPro"/>
</dbReference>
<evidence type="ECO:0000256" key="10">
    <source>
        <dbReference type="ARBA" id="ARBA00022723"/>
    </source>
</evidence>
<dbReference type="EMBL" id="JAUCMV010000003">
    <property type="protein sequence ID" value="KAK0408032.1"/>
    <property type="molecule type" value="Genomic_DNA"/>
</dbReference>
<dbReference type="GO" id="GO:0008270">
    <property type="term" value="F:zinc ion binding"/>
    <property type="evidence" value="ECO:0007669"/>
    <property type="project" value="UniProtKB-KW"/>
</dbReference>